<accession>S8EIP9</accession>
<dbReference type="InParanoid" id="S8EIP9"/>
<dbReference type="eggNOG" id="ENOG502S3JE">
    <property type="taxonomic scope" value="Eukaryota"/>
</dbReference>
<organism evidence="1 2">
    <name type="scientific">Fomitopsis schrenkii</name>
    <name type="common">Brown rot fungus</name>
    <dbReference type="NCBI Taxonomy" id="2126942"/>
    <lineage>
        <taxon>Eukaryota</taxon>
        <taxon>Fungi</taxon>
        <taxon>Dikarya</taxon>
        <taxon>Basidiomycota</taxon>
        <taxon>Agaricomycotina</taxon>
        <taxon>Agaricomycetes</taxon>
        <taxon>Polyporales</taxon>
        <taxon>Fomitopsis</taxon>
    </lineage>
</organism>
<evidence type="ECO:0008006" key="3">
    <source>
        <dbReference type="Google" id="ProtNLM"/>
    </source>
</evidence>
<proteinExistence type="predicted"/>
<evidence type="ECO:0000313" key="2">
    <source>
        <dbReference type="Proteomes" id="UP000015241"/>
    </source>
</evidence>
<sequence length="247" mass="26044">MVVHVAENGTEHKITYCSGFALSAPKLAGGQTLYVTCAHTLEEIRFNPIMRPLLSAPSGAPLPGPSGSFVITGSTSKPTFSPVSSILSSLHRSDLLILSAASPSQPSIRTLPVSPYPAQPGTRIRAHFVTNDPPTTGGGPDGEGWRPWVGGTWSKWVKGTVVGYRDLAGREAKPGTYDALSHMLFDPPPTPGSSGGPIVEEESGAVVGMMLGTQMRNRLEGLSGWGAPSELIFEMFSLPGLKLKSHN</sequence>
<dbReference type="Proteomes" id="UP000015241">
    <property type="component" value="Unassembled WGS sequence"/>
</dbReference>
<dbReference type="InterPro" id="IPR009003">
    <property type="entry name" value="Peptidase_S1_PA"/>
</dbReference>
<dbReference type="STRING" id="743788.S8EIP9"/>
<dbReference type="OrthoDB" id="10054765at2759"/>
<dbReference type="EMBL" id="KE504127">
    <property type="protein sequence ID" value="EPT04158.1"/>
    <property type="molecule type" value="Genomic_DNA"/>
</dbReference>
<dbReference type="SUPFAM" id="SSF50494">
    <property type="entry name" value="Trypsin-like serine proteases"/>
    <property type="match status" value="1"/>
</dbReference>
<dbReference type="Pfam" id="PF13365">
    <property type="entry name" value="Trypsin_2"/>
    <property type="match status" value="1"/>
</dbReference>
<gene>
    <name evidence="1" type="ORF">FOMPIDRAFT_1140519</name>
</gene>
<dbReference type="AlphaFoldDB" id="S8EIP9"/>
<protein>
    <recommendedName>
        <fullName evidence="3">Trypsin-like serine protease</fullName>
    </recommendedName>
</protein>
<keyword evidence="2" id="KW-1185">Reference proteome</keyword>
<name>S8EIP9_FOMSC</name>
<evidence type="ECO:0000313" key="1">
    <source>
        <dbReference type="EMBL" id="EPT04158.1"/>
    </source>
</evidence>
<reference evidence="1 2" key="1">
    <citation type="journal article" date="2012" name="Science">
        <title>The Paleozoic origin of enzymatic lignin decomposition reconstructed from 31 fungal genomes.</title>
        <authorList>
            <person name="Floudas D."/>
            <person name="Binder M."/>
            <person name="Riley R."/>
            <person name="Barry K."/>
            <person name="Blanchette R.A."/>
            <person name="Henrissat B."/>
            <person name="Martinez A.T."/>
            <person name="Otillar R."/>
            <person name="Spatafora J.W."/>
            <person name="Yadav J.S."/>
            <person name="Aerts A."/>
            <person name="Benoit I."/>
            <person name="Boyd A."/>
            <person name="Carlson A."/>
            <person name="Copeland A."/>
            <person name="Coutinho P.M."/>
            <person name="de Vries R.P."/>
            <person name="Ferreira P."/>
            <person name="Findley K."/>
            <person name="Foster B."/>
            <person name="Gaskell J."/>
            <person name="Glotzer D."/>
            <person name="Gorecki P."/>
            <person name="Heitman J."/>
            <person name="Hesse C."/>
            <person name="Hori C."/>
            <person name="Igarashi K."/>
            <person name="Jurgens J.A."/>
            <person name="Kallen N."/>
            <person name="Kersten P."/>
            <person name="Kohler A."/>
            <person name="Kuees U."/>
            <person name="Kumar T.K.A."/>
            <person name="Kuo A."/>
            <person name="LaButti K."/>
            <person name="Larrondo L.F."/>
            <person name="Lindquist E."/>
            <person name="Ling A."/>
            <person name="Lombard V."/>
            <person name="Lucas S."/>
            <person name="Lundell T."/>
            <person name="Martin R."/>
            <person name="McLaughlin D.J."/>
            <person name="Morgenstern I."/>
            <person name="Morin E."/>
            <person name="Murat C."/>
            <person name="Nagy L.G."/>
            <person name="Nolan M."/>
            <person name="Ohm R.A."/>
            <person name="Patyshakuliyeva A."/>
            <person name="Rokas A."/>
            <person name="Ruiz-Duenas F.J."/>
            <person name="Sabat G."/>
            <person name="Salamov A."/>
            <person name="Samejima M."/>
            <person name="Schmutz J."/>
            <person name="Slot J.C."/>
            <person name="St John F."/>
            <person name="Stenlid J."/>
            <person name="Sun H."/>
            <person name="Sun S."/>
            <person name="Syed K."/>
            <person name="Tsang A."/>
            <person name="Wiebenga A."/>
            <person name="Young D."/>
            <person name="Pisabarro A."/>
            <person name="Eastwood D.C."/>
            <person name="Martin F."/>
            <person name="Cullen D."/>
            <person name="Grigoriev I.V."/>
            <person name="Hibbett D.S."/>
        </authorList>
    </citation>
    <scope>NUCLEOTIDE SEQUENCE</scope>
    <source>
        <strain evidence="2">FP-58527</strain>
    </source>
</reference>
<dbReference type="HOGENOM" id="CLU_049073_0_0_1"/>